<sequence length="273" mass="31633">MNFHWTKTIYRFIVDRPLPKGYLLFERYTIAEVLGMGSYGITYRAIDYMTGNHVAVKQLRRTKSWTEEGRKTFDKERQLLQQLSLPEVPAVHPQSPNEHSTFLVMDYVPGKNFEDLIFSEGKVYSEQDAMSIFYQVVKIVQKIHGKGIVHRDLRIPNIISSGSRLYIIDFGLACKLSGKVQVKPTGKHRNLMREVSVTSDFYALGHFLLFLLYSGYEPQSKKENSWEEELSLSPDVHGMLRRLLQIDECFTSAEEIISHIQSMQNCREITKTM</sequence>
<organism evidence="3 4">
    <name type="scientific">Fictibacillus solisalsi</name>
    <dbReference type="NCBI Taxonomy" id="459525"/>
    <lineage>
        <taxon>Bacteria</taxon>
        <taxon>Bacillati</taxon>
        <taxon>Bacillota</taxon>
        <taxon>Bacilli</taxon>
        <taxon>Bacillales</taxon>
        <taxon>Fictibacillaceae</taxon>
        <taxon>Fictibacillus</taxon>
    </lineage>
</organism>
<dbReference type="InterPro" id="IPR017441">
    <property type="entry name" value="Protein_kinase_ATP_BS"/>
</dbReference>
<evidence type="ECO:0000256" key="1">
    <source>
        <dbReference type="PROSITE-ProRule" id="PRU10141"/>
    </source>
</evidence>
<dbReference type="InterPro" id="IPR000719">
    <property type="entry name" value="Prot_kinase_dom"/>
</dbReference>
<gene>
    <name evidence="3" type="ORF">SAMN04488137_0253</name>
</gene>
<protein>
    <submittedName>
        <fullName evidence="3">Serine/threonine protein kinase</fullName>
    </submittedName>
</protein>
<proteinExistence type="predicted"/>
<dbReference type="PANTHER" id="PTHR24347">
    <property type="entry name" value="SERINE/THREONINE-PROTEIN KINASE"/>
    <property type="match status" value="1"/>
</dbReference>
<evidence type="ECO:0000259" key="2">
    <source>
        <dbReference type="PROSITE" id="PS50011"/>
    </source>
</evidence>
<dbReference type="PROSITE" id="PS50011">
    <property type="entry name" value="PROTEIN_KINASE_DOM"/>
    <property type="match status" value="1"/>
</dbReference>
<dbReference type="STRING" id="459525.SAMN04488137_0253"/>
<dbReference type="GO" id="GO:0005524">
    <property type="term" value="F:ATP binding"/>
    <property type="evidence" value="ECO:0007669"/>
    <property type="project" value="UniProtKB-UniRule"/>
</dbReference>
<keyword evidence="4" id="KW-1185">Reference proteome</keyword>
<dbReference type="EMBL" id="FNHW01000001">
    <property type="protein sequence ID" value="SDM46313.1"/>
    <property type="molecule type" value="Genomic_DNA"/>
</dbReference>
<keyword evidence="1" id="KW-0547">Nucleotide-binding</keyword>
<dbReference type="InterPro" id="IPR011009">
    <property type="entry name" value="Kinase-like_dom_sf"/>
</dbReference>
<dbReference type="OrthoDB" id="9788659at2"/>
<reference evidence="4" key="1">
    <citation type="submission" date="2016-10" db="EMBL/GenBank/DDBJ databases">
        <authorList>
            <person name="Varghese N."/>
            <person name="Submissions S."/>
        </authorList>
    </citation>
    <scope>NUCLEOTIDE SEQUENCE [LARGE SCALE GENOMIC DNA]</scope>
    <source>
        <strain evidence="4">CGMCC 1.6854</strain>
    </source>
</reference>
<name>A0A1G9TFC2_9BACL</name>
<dbReference type="Gene3D" id="3.30.200.20">
    <property type="entry name" value="Phosphorylase Kinase, domain 1"/>
    <property type="match status" value="1"/>
</dbReference>
<feature type="domain" description="Protein kinase" evidence="2">
    <location>
        <begin position="28"/>
        <end position="273"/>
    </location>
</feature>
<dbReference type="SUPFAM" id="SSF56112">
    <property type="entry name" value="Protein kinase-like (PK-like)"/>
    <property type="match status" value="1"/>
</dbReference>
<accession>A0A1G9TFC2</accession>
<dbReference type="Proteomes" id="UP000199544">
    <property type="component" value="Unassembled WGS sequence"/>
</dbReference>
<evidence type="ECO:0000313" key="3">
    <source>
        <dbReference type="EMBL" id="SDM46313.1"/>
    </source>
</evidence>
<keyword evidence="3" id="KW-0808">Transferase</keyword>
<feature type="binding site" evidence="1">
    <location>
        <position position="57"/>
    </location>
    <ligand>
        <name>ATP</name>
        <dbReference type="ChEBI" id="CHEBI:30616"/>
    </ligand>
</feature>
<keyword evidence="1" id="KW-0067">ATP-binding</keyword>
<dbReference type="GO" id="GO:0004674">
    <property type="term" value="F:protein serine/threonine kinase activity"/>
    <property type="evidence" value="ECO:0007669"/>
    <property type="project" value="UniProtKB-KW"/>
</dbReference>
<dbReference type="SMART" id="SM00219">
    <property type="entry name" value="TyrKc"/>
    <property type="match status" value="1"/>
</dbReference>
<dbReference type="RefSeq" id="WP_090231947.1">
    <property type="nucleotide sequence ID" value="NZ_FNHW01000001.1"/>
</dbReference>
<keyword evidence="3" id="KW-0418">Kinase</keyword>
<keyword evidence="3" id="KW-0723">Serine/threonine-protein kinase</keyword>
<dbReference type="Pfam" id="PF00069">
    <property type="entry name" value="Pkinase"/>
    <property type="match status" value="1"/>
</dbReference>
<dbReference type="PROSITE" id="PS00107">
    <property type="entry name" value="PROTEIN_KINASE_ATP"/>
    <property type="match status" value="1"/>
</dbReference>
<dbReference type="AlphaFoldDB" id="A0A1G9TFC2"/>
<dbReference type="GO" id="GO:0004713">
    <property type="term" value="F:protein tyrosine kinase activity"/>
    <property type="evidence" value="ECO:0007669"/>
    <property type="project" value="InterPro"/>
</dbReference>
<dbReference type="Gene3D" id="1.10.510.10">
    <property type="entry name" value="Transferase(Phosphotransferase) domain 1"/>
    <property type="match status" value="1"/>
</dbReference>
<evidence type="ECO:0000313" key="4">
    <source>
        <dbReference type="Proteomes" id="UP000199544"/>
    </source>
</evidence>
<dbReference type="InterPro" id="IPR020635">
    <property type="entry name" value="Tyr_kinase_cat_dom"/>
</dbReference>